<dbReference type="OrthoDB" id="990242at2759"/>
<dbReference type="PANTHER" id="PTHR31676">
    <property type="entry name" value="T31J12.3 PROTEIN-RELATED"/>
    <property type="match status" value="1"/>
</dbReference>
<organism evidence="1 2">
    <name type="scientific">Durio zibethinus</name>
    <name type="common">Durian</name>
    <dbReference type="NCBI Taxonomy" id="66656"/>
    <lineage>
        <taxon>Eukaryota</taxon>
        <taxon>Viridiplantae</taxon>
        <taxon>Streptophyta</taxon>
        <taxon>Embryophyta</taxon>
        <taxon>Tracheophyta</taxon>
        <taxon>Spermatophyta</taxon>
        <taxon>Magnoliopsida</taxon>
        <taxon>eudicotyledons</taxon>
        <taxon>Gunneridae</taxon>
        <taxon>Pentapetalae</taxon>
        <taxon>rosids</taxon>
        <taxon>malvids</taxon>
        <taxon>Malvales</taxon>
        <taxon>Malvaceae</taxon>
        <taxon>Helicteroideae</taxon>
        <taxon>Durio</taxon>
    </lineage>
</organism>
<dbReference type="PANTHER" id="PTHR31676:SF73">
    <property type="entry name" value="SIMILARITY TO UNKNOWN PROTEIN"/>
    <property type="match status" value="1"/>
</dbReference>
<proteinExistence type="predicted"/>
<dbReference type="RefSeq" id="XP_022742032.1">
    <property type="nucleotide sequence ID" value="XM_022886297.1"/>
</dbReference>
<name>A0A6P5YNZ0_DURZI</name>
<dbReference type="GeneID" id="111293558"/>
<evidence type="ECO:0000313" key="2">
    <source>
        <dbReference type="RefSeq" id="XP_022742032.1"/>
    </source>
</evidence>
<accession>A0A6P5YNZ0</accession>
<dbReference type="AlphaFoldDB" id="A0A6P5YNZ0"/>
<sequence length="137" mass="15702">MQRKVHVVVTRKGLPNGLLTLQDIQECGYVEETGFVWLRHKKKRDLNKFDDVVISYETEITAYFEPNKIKNLTGVKAKEFMFWVTLTEISVEESPSASITFKTLFGLSRSFPVSAFKVQIVNEEVKGLVEETKELGK</sequence>
<dbReference type="Gene3D" id="2.30.240.10">
    <property type="entry name" value="At5g01610-like"/>
    <property type="match status" value="1"/>
</dbReference>
<dbReference type="Pfam" id="PF04398">
    <property type="entry name" value="DUF538"/>
    <property type="match status" value="1"/>
</dbReference>
<protein>
    <submittedName>
        <fullName evidence="2">Uncharacterized protein LOC111293558</fullName>
    </submittedName>
</protein>
<dbReference type="Proteomes" id="UP000515121">
    <property type="component" value="Unplaced"/>
</dbReference>
<reference evidence="2" key="1">
    <citation type="submission" date="2025-08" db="UniProtKB">
        <authorList>
            <consortium name="RefSeq"/>
        </authorList>
    </citation>
    <scope>IDENTIFICATION</scope>
    <source>
        <tissue evidence="2">Fruit stalk</tissue>
    </source>
</reference>
<dbReference type="KEGG" id="dzi:111293558"/>
<keyword evidence="1" id="KW-1185">Reference proteome</keyword>
<evidence type="ECO:0000313" key="1">
    <source>
        <dbReference type="Proteomes" id="UP000515121"/>
    </source>
</evidence>
<dbReference type="InterPro" id="IPR007493">
    <property type="entry name" value="DUF538"/>
</dbReference>
<dbReference type="InterPro" id="IPR036758">
    <property type="entry name" value="At5g01610-like"/>
</dbReference>
<gene>
    <name evidence="2" type="primary">LOC111293558</name>
</gene>
<dbReference type="SUPFAM" id="SSF141562">
    <property type="entry name" value="At5g01610-like"/>
    <property type="match status" value="1"/>
</dbReference>